<dbReference type="Pfam" id="PF09992">
    <property type="entry name" value="NAGPA"/>
    <property type="match status" value="1"/>
</dbReference>
<organism evidence="2">
    <name type="scientific">bioreactor metagenome</name>
    <dbReference type="NCBI Taxonomy" id="1076179"/>
    <lineage>
        <taxon>unclassified sequences</taxon>
        <taxon>metagenomes</taxon>
        <taxon>ecological metagenomes</taxon>
    </lineage>
</organism>
<gene>
    <name evidence="2" type="ORF">SDC9_198124</name>
</gene>
<name>A0A645IGT2_9ZZZZ</name>
<feature type="domain" description="Phosphodiester glycosidase" evidence="1">
    <location>
        <begin position="6"/>
        <end position="182"/>
    </location>
</feature>
<proteinExistence type="predicted"/>
<evidence type="ECO:0000259" key="1">
    <source>
        <dbReference type="Pfam" id="PF09992"/>
    </source>
</evidence>
<comment type="caution">
    <text evidence="2">The sequence shown here is derived from an EMBL/GenBank/DDBJ whole genome shotgun (WGS) entry which is preliminary data.</text>
</comment>
<dbReference type="PANTHER" id="PTHR40446">
    <property type="entry name" value="N-ACETYLGLUCOSAMINE-1-PHOSPHODIESTER ALPHA-N-ACETYLGLUCOSAMINIDASE"/>
    <property type="match status" value="1"/>
</dbReference>
<reference evidence="2" key="1">
    <citation type="submission" date="2019-08" db="EMBL/GenBank/DDBJ databases">
        <authorList>
            <person name="Kucharzyk K."/>
            <person name="Murdoch R.W."/>
            <person name="Higgins S."/>
            <person name="Loffler F."/>
        </authorList>
    </citation>
    <scope>NUCLEOTIDE SEQUENCE</scope>
</reference>
<dbReference type="InterPro" id="IPR018711">
    <property type="entry name" value="NAGPA"/>
</dbReference>
<dbReference type="EMBL" id="VSSQ01114740">
    <property type="protein sequence ID" value="MPN50497.1"/>
    <property type="molecule type" value="Genomic_DNA"/>
</dbReference>
<dbReference type="AlphaFoldDB" id="A0A645IGT2"/>
<accession>A0A645IGT2</accession>
<evidence type="ECO:0000313" key="2">
    <source>
        <dbReference type="EMBL" id="MPN50497.1"/>
    </source>
</evidence>
<sequence length="186" mass="19187">MVRRDGAVAGINAGGFEDENGVGNGGTPLGIVIQNGVLTFGEPDAYTIVIGFNRDNKLVVGSMTGAQALARGIRDAVSFVTPALIVNGKAADIRGTGGGLNPRTAIGQRTDGAILLLVIDGRQAHSIGANYKDLIDVMMQYGAVNAANLDGGSSTLMVYNDQILNVCASLYGSRKLPTAILVRQVA</sequence>
<protein>
    <recommendedName>
        <fullName evidence="1">Phosphodiester glycosidase domain-containing protein</fullName>
    </recommendedName>
</protein>
<dbReference type="PANTHER" id="PTHR40446:SF2">
    <property type="entry name" value="N-ACETYLGLUCOSAMINE-1-PHOSPHODIESTER ALPHA-N-ACETYLGLUCOSAMINIDASE"/>
    <property type="match status" value="1"/>
</dbReference>